<gene>
    <name evidence="1" type="ORF">C1O25_05375</name>
</gene>
<name>A0ABX4WG46_VIBDI</name>
<dbReference type="SUPFAM" id="SSF55073">
    <property type="entry name" value="Nucleotide cyclase"/>
    <property type="match status" value="1"/>
</dbReference>
<reference evidence="1 2" key="1">
    <citation type="submission" date="2018-01" db="EMBL/GenBank/DDBJ databases">
        <title>Draft genome sequences of six Vibrio diazotrophicus strains isolated from deep-sea sediments of the Baltic Sea.</title>
        <authorList>
            <person name="Castillo D."/>
            <person name="Vandieken V."/>
            <person name="Chiang O."/>
            <person name="Middelboe M."/>
        </authorList>
    </citation>
    <scope>NUCLEOTIDE SEQUENCE [LARGE SCALE GENOMIC DNA]</scope>
    <source>
        <strain evidence="1 2">65.10M</strain>
    </source>
</reference>
<keyword evidence="2" id="KW-1185">Reference proteome</keyword>
<dbReference type="Proteomes" id="UP000236547">
    <property type="component" value="Unassembled WGS sequence"/>
</dbReference>
<evidence type="ECO:0000313" key="2">
    <source>
        <dbReference type="Proteomes" id="UP000236547"/>
    </source>
</evidence>
<evidence type="ECO:0008006" key="3">
    <source>
        <dbReference type="Google" id="ProtNLM"/>
    </source>
</evidence>
<dbReference type="EMBL" id="POSM01000005">
    <property type="protein sequence ID" value="PNI02149.1"/>
    <property type="molecule type" value="Genomic_DNA"/>
</dbReference>
<dbReference type="RefSeq" id="WP_102967955.1">
    <property type="nucleotide sequence ID" value="NZ_POSM01000005.1"/>
</dbReference>
<protein>
    <recommendedName>
        <fullName evidence="3">GGDEF domain-containing protein</fullName>
    </recommendedName>
</protein>
<sequence>MKTNLFNWVVPNIISLTASFCIASRMKIENLDQLFNLADKQLYIAKSRGRNRVEPHSDSCSIFSLIS</sequence>
<accession>A0ABX4WG46</accession>
<organism evidence="1 2">
    <name type="scientific">Vibrio diazotrophicus</name>
    <dbReference type="NCBI Taxonomy" id="685"/>
    <lineage>
        <taxon>Bacteria</taxon>
        <taxon>Pseudomonadati</taxon>
        <taxon>Pseudomonadota</taxon>
        <taxon>Gammaproteobacteria</taxon>
        <taxon>Vibrionales</taxon>
        <taxon>Vibrionaceae</taxon>
        <taxon>Vibrio</taxon>
    </lineage>
</organism>
<dbReference type="Gene3D" id="3.30.70.270">
    <property type="match status" value="1"/>
</dbReference>
<comment type="caution">
    <text evidence="1">The sequence shown here is derived from an EMBL/GenBank/DDBJ whole genome shotgun (WGS) entry which is preliminary data.</text>
</comment>
<proteinExistence type="predicted"/>
<evidence type="ECO:0000313" key="1">
    <source>
        <dbReference type="EMBL" id="PNI02149.1"/>
    </source>
</evidence>
<dbReference type="InterPro" id="IPR029787">
    <property type="entry name" value="Nucleotide_cyclase"/>
</dbReference>
<dbReference type="InterPro" id="IPR043128">
    <property type="entry name" value="Rev_trsase/Diguanyl_cyclase"/>
</dbReference>